<keyword evidence="2" id="KW-0812">Transmembrane</keyword>
<dbReference type="GeneID" id="19114163"/>
<dbReference type="SUPFAM" id="SSF101447">
    <property type="entry name" value="Formin homology 2 domain (FH2 domain)"/>
    <property type="match status" value="1"/>
</dbReference>
<dbReference type="EMBL" id="KB445553">
    <property type="protein sequence ID" value="EMC98313.1"/>
    <property type="molecule type" value="Genomic_DNA"/>
</dbReference>
<feature type="region of interest" description="Disordered" evidence="1">
    <location>
        <begin position="254"/>
        <end position="316"/>
    </location>
</feature>
<dbReference type="HOGENOM" id="CLU_465374_0_0_1"/>
<evidence type="ECO:0000256" key="2">
    <source>
        <dbReference type="SAM" id="Phobius"/>
    </source>
</evidence>
<evidence type="ECO:0000313" key="4">
    <source>
        <dbReference type="Proteomes" id="UP000011761"/>
    </source>
</evidence>
<dbReference type="OrthoDB" id="3904815at2759"/>
<keyword evidence="4" id="KW-1185">Reference proteome</keyword>
<dbReference type="KEGG" id="bcom:BAUCODRAFT_420370"/>
<accession>M2N2Y0</accession>
<name>M2N2Y0_BAUPA</name>
<feature type="compositionally biased region" description="Gly residues" evidence="1">
    <location>
        <begin position="63"/>
        <end position="74"/>
    </location>
</feature>
<evidence type="ECO:0000256" key="1">
    <source>
        <dbReference type="SAM" id="MobiDB-lite"/>
    </source>
</evidence>
<evidence type="ECO:0000313" key="3">
    <source>
        <dbReference type="EMBL" id="EMC98313.1"/>
    </source>
</evidence>
<dbReference type="RefSeq" id="XP_007674995.1">
    <property type="nucleotide sequence ID" value="XM_007676805.1"/>
</dbReference>
<dbReference type="Proteomes" id="UP000011761">
    <property type="component" value="Unassembled WGS sequence"/>
</dbReference>
<proteinExistence type="predicted"/>
<feature type="region of interest" description="Disordered" evidence="1">
    <location>
        <begin position="42"/>
        <end position="164"/>
    </location>
</feature>
<dbReference type="AlphaFoldDB" id="M2N2Y0"/>
<keyword evidence="2" id="KW-1133">Transmembrane helix</keyword>
<organism evidence="3 4">
    <name type="scientific">Baudoinia panamericana (strain UAMH 10762)</name>
    <name type="common">Angels' share fungus</name>
    <name type="synonym">Baudoinia compniacensis (strain UAMH 10762)</name>
    <dbReference type="NCBI Taxonomy" id="717646"/>
    <lineage>
        <taxon>Eukaryota</taxon>
        <taxon>Fungi</taxon>
        <taxon>Dikarya</taxon>
        <taxon>Ascomycota</taxon>
        <taxon>Pezizomycotina</taxon>
        <taxon>Dothideomycetes</taxon>
        <taxon>Dothideomycetidae</taxon>
        <taxon>Mycosphaerellales</taxon>
        <taxon>Teratosphaeriaceae</taxon>
        <taxon>Baudoinia</taxon>
    </lineage>
</organism>
<protein>
    <submittedName>
        <fullName evidence="3">Uncharacterized protein</fullName>
    </submittedName>
</protein>
<gene>
    <name evidence="3" type="ORF">BAUCODRAFT_420370</name>
</gene>
<feature type="transmembrane region" description="Helical" evidence="2">
    <location>
        <begin position="528"/>
        <end position="548"/>
    </location>
</feature>
<keyword evidence="2" id="KW-0472">Membrane</keyword>
<sequence length="586" mass="60000">MSTSCYTTTYIMTAQGSPAGSSTVAAASTPAAGAYQMVTAANRGGSAPASSSQASAQTPAGPQGAGQRQGGGWAGAAPGNGHTQSSNNAGISAPQAYGGGQGSRPPPGPPPVNAGGSPPPPPPPPPPPAAPQPTPTQPSYGNGKPQHQGTAIAPLQPAPDNANKCFKKPDGTKICLFNENQSFNNTQVHDANNTYDFHNDHSSKADAAVAGKIPGNDVVSAINAVPTGPPTGSAQAPASAASFAATQAGTFKDDQGSTVFEGKTDHQAAGSQDVHSAPGDYSNHSNDTSHDAGDFKSFTTGNGDGSQSQSSGHFVTDNFDQDLTQVKGGVFDHDQFNASKTVGELRFGEATPQKGNNSYSAGFSYESKHQLEEHKGDGTYDFKEQTAHHGKVGINQEGQPFPDADEAFEEMFGTLGKLSGGQGPPHQKRAIVEAPPPNDQDAILAVPSNSTTMLTVTTTVTGLPTPDLQDELLLVPGNASAVVTVVSHVTGTSVPAYTPFRIGQHPSIINATIDGIREAAGSPVEVCAVAGALGGILISVAIAVAAAGKFRKRKNRRYPIAKDPEYADMLDTEMVKVKDTGKFSDD</sequence>
<feature type="compositionally biased region" description="Low complexity" evidence="1">
    <location>
        <begin position="44"/>
        <end position="62"/>
    </location>
</feature>
<reference evidence="3 4" key="1">
    <citation type="journal article" date="2012" name="PLoS Pathog.">
        <title>Diverse lifestyles and strategies of plant pathogenesis encoded in the genomes of eighteen Dothideomycetes fungi.</title>
        <authorList>
            <person name="Ohm R.A."/>
            <person name="Feau N."/>
            <person name="Henrissat B."/>
            <person name="Schoch C.L."/>
            <person name="Horwitz B.A."/>
            <person name="Barry K.W."/>
            <person name="Condon B.J."/>
            <person name="Copeland A.C."/>
            <person name="Dhillon B."/>
            <person name="Glaser F."/>
            <person name="Hesse C.N."/>
            <person name="Kosti I."/>
            <person name="LaButti K."/>
            <person name="Lindquist E.A."/>
            <person name="Lucas S."/>
            <person name="Salamov A.A."/>
            <person name="Bradshaw R.E."/>
            <person name="Ciuffetti L."/>
            <person name="Hamelin R.C."/>
            <person name="Kema G.H.J."/>
            <person name="Lawrence C."/>
            <person name="Scott J.A."/>
            <person name="Spatafora J.W."/>
            <person name="Turgeon B.G."/>
            <person name="de Wit P.J.G.M."/>
            <person name="Zhong S."/>
            <person name="Goodwin S.B."/>
            <person name="Grigoriev I.V."/>
        </authorList>
    </citation>
    <scope>NUCLEOTIDE SEQUENCE [LARGE SCALE GENOMIC DNA]</scope>
    <source>
        <strain evidence="3 4">UAMH 10762</strain>
    </source>
</reference>
<feature type="compositionally biased region" description="Pro residues" evidence="1">
    <location>
        <begin position="104"/>
        <end position="136"/>
    </location>
</feature>